<feature type="region of interest" description="Disordered" evidence="2">
    <location>
        <begin position="234"/>
        <end position="258"/>
    </location>
</feature>
<evidence type="ECO:0000256" key="2">
    <source>
        <dbReference type="SAM" id="MobiDB-lite"/>
    </source>
</evidence>
<evidence type="ECO:0000256" key="1">
    <source>
        <dbReference type="ARBA" id="ARBA00022468"/>
    </source>
</evidence>
<feature type="compositionally biased region" description="Basic and acidic residues" evidence="2">
    <location>
        <begin position="683"/>
        <end position="704"/>
    </location>
</feature>
<feature type="region of interest" description="Disordered" evidence="2">
    <location>
        <begin position="735"/>
        <end position="768"/>
    </location>
</feature>
<organism evidence="4">
    <name type="scientific">Chromera velia CCMP2878</name>
    <dbReference type="NCBI Taxonomy" id="1169474"/>
    <lineage>
        <taxon>Eukaryota</taxon>
        <taxon>Sar</taxon>
        <taxon>Alveolata</taxon>
        <taxon>Colpodellida</taxon>
        <taxon>Chromeraceae</taxon>
        <taxon>Chromera</taxon>
    </lineage>
</organism>
<dbReference type="PROSITE" id="PS50086">
    <property type="entry name" value="TBC_RABGAP"/>
    <property type="match status" value="1"/>
</dbReference>
<dbReference type="SUPFAM" id="SSF47923">
    <property type="entry name" value="Ypt/Rab-GAP domain of gyp1p"/>
    <property type="match status" value="2"/>
</dbReference>
<dbReference type="AlphaFoldDB" id="A0A0G4HUP7"/>
<protein>
    <recommendedName>
        <fullName evidence="3">Rab-GAP TBC domain-containing protein</fullName>
    </recommendedName>
</protein>
<dbReference type="EMBL" id="CDMZ01003951">
    <property type="protein sequence ID" value="CEM48162.1"/>
    <property type="molecule type" value="Genomic_DNA"/>
</dbReference>
<evidence type="ECO:0000313" key="4">
    <source>
        <dbReference type="EMBL" id="CEM48162.1"/>
    </source>
</evidence>
<dbReference type="SMART" id="SM00164">
    <property type="entry name" value="TBC"/>
    <property type="match status" value="1"/>
</dbReference>
<proteinExistence type="predicted"/>
<feature type="compositionally biased region" description="Polar residues" evidence="2">
    <location>
        <begin position="587"/>
        <end position="598"/>
    </location>
</feature>
<evidence type="ECO:0000259" key="3">
    <source>
        <dbReference type="PROSITE" id="PS50086"/>
    </source>
</evidence>
<sequence length="931" mass="98523">MQGAPTEEDIACGSAPLSDADADQWLADTKNPQQYAQQLLGGSGGFAKCRRFWWAHFLGCFKGTDPEGWASEVEGLRERYQKLIEKNKVKKTSLTALDPNVFHPLANVAHNPWAVKHESEELMNEIWKDVERTFSERDFFQSEAVRRGMQRVLFTWCKQHSELSYRQGMNEIVGVIFEMIGREQYGGLAFSNPFARIFSGTFEHIEADAFTIFEALMGTGKLKLMFMPAPTPRRTSGVTASGGLPSSSSGGGTSAGGVRSIARKPISAASLGLGGGVGGGGASVPSPLGGGGLGLGPLGNLAGSAGPGGPSGAPEKEKKSGILLRCDDIFSHKLRCLDSALFNHLKREGVEPQLFLLRWVRLLFCREFHLEDSWIVWDCLFADRYLRFLAGQTGETSGGEQTETEPDQQSKDAAQSLPLTDYIAIAMLRFVRQQLLDMDNSGCLRRLLKFPPLESVMPLIIVARETRSSFEAPAPITSVSPPPPTVTPSASTSQQQQPSSAAPANVPNPLTMPSSQGRTNGRASSPLDSEQQQQQSTSAFRGLVEAPAADAASLVAKAGGTEEWEEKTRRTVLGSLGAPLPAETEAEGSSTVPQQNEDTGGVGDLPTVLFNSSSHSSPFESTARPREDPLPSPPMAAPVLQSFTLSNDHFKAPSPQSAPSATAKRIPISVSSVQKPTALAYGKGEEGRGVNGNDKKGSEGKQTDCDGETEEVTRWSAQVASDATFLLRDIREHLKKAKQTPPLASTASATDRGDGGAESTSNRGDSATVDEALLHGVVATLEQWLSNAPPSILPPPKREPGVSPSSASASSEKQQTRPHSGQQQLKGVEPSARADALQSKAASTSSAVSGRGADPLGCPLGSSGGSQAANSNNSNGGKAVQQGESGRRDPRGENSMSGVGVDPPGGLRRPSGTTLVIVEGADGNTQMSEFS</sequence>
<dbReference type="GO" id="GO:0005096">
    <property type="term" value="F:GTPase activator activity"/>
    <property type="evidence" value="ECO:0007669"/>
    <property type="project" value="UniProtKB-KW"/>
</dbReference>
<dbReference type="VEuPathDB" id="CryptoDB:Cvel_8695"/>
<feature type="region of interest" description="Disordered" evidence="2">
    <location>
        <begin position="473"/>
        <end position="538"/>
    </location>
</feature>
<dbReference type="Gene3D" id="1.10.8.270">
    <property type="entry name" value="putative rabgap domain of human tbc1 domain family member 14 like domains"/>
    <property type="match status" value="1"/>
</dbReference>
<feature type="compositionally biased region" description="Low complexity" evidence="2">
    <location>
        <begin position="652"/>
        <end position="661"/>
    </location>
</feature>
<dbReference type="PANTHER" id="PTHR22957:SF337">
    <property type="entry name" value="TBC1 DOMAIN FAMILY MEMBER 5"/>
    <property type="match status" value="1"/>
</dbReference>
<accession>A0A0G4HUP7</accession>
<gene>
    <name evidence="4" type="ORF">Cvel_8695</name>
</gene>
<feature type="region of interest" description="Disordered" evidence="2">
    <location>
        <begin position="580"/>
        <end position="718"/>
    </location>
</feature>
<feature type="compositionally biased region" description="Low complexity" evidence="2">
    <location>
        <begin position="487"/>
        <end position="509"/>
    </location>
</feature>
<feature type="compositionally biased region" description="Low complexity" evidence="2">
    <location>
        <begin position="865"/>
        <end position="877"/>
    </location>
</feature>
<keyword evidence="1" id="KW-0343">GTPase activation</keyword>
<dbReference type="InterPro" id="IPR035969">
    <property type="entry name" value="Rab-GAP_TBC_sf"/>
</dbReference>
<feature type="region of interest" description="Disordered" evidence="2">
    <location>
        <begin position="787"/>
        <end position="931"/>
    </location>
</feature>
<feature type="domain" description="Rab-GAP TBC" evidence="3">
    <location>
        <begin position="44"/>
        <end position="384"/>
    </location>
</feature>
<name>A0A0G4HUP7_9ALVE</name>
<dbReference type="Pfam" id="PF00566">
    <property type="entry name" value="RabGAP-TBC"/>
    <property type="match status" value="2"/>
</dbReference>
<reference evidence="4" key="1">
    <citation type="submission" date="2014-11" db="EMBL/GenBank/DDBJ databases">
        <authorList>
            <person name="Otto D Thomas"/>
            <person name="Naeem Raeece"/>
        </authorList>
    </citation>
    <scope>NUCLEOTIDE SEQUENCE</scope>
</reference>
<feature type="compositionally biased region" description="Polar residues" evidence="2">
    <location>
        <begin position="511"/>
        <end position="538"/>
    </location>
</feature>
<dbReference type="Gene3D" id="1.10.472.80">
    <property type="entry name" value="Ypt/Rab-GAP domain of gyp1p, domain 3"/>
    <property type="match status" value="1"/>
</dbReference>
<feature type="region of interest" description="Disordered" evidence="2">
    <location>
        <begin position="394"/>
        <end position="413"/>
    </location>
</feature>
<dbReference type="PANTHER" id="PTHR22957">
    <property type="entry name" value="TBC1 DOMAIN FAMILY MEMBER GTPASE-ACTIVATING PROTEIN"/>
    <property type="match status" value="1"/>
</dbReference>
<dbReference type="InterPro" id="IPR000195">
    <property type="entry name" value="Rab-GAP-TBC_dom"/>
</dbReference>